<organism evidence="9 10">
    <name type="scientific">Candidula unifasciata</name>
    <dbReference type="NCBI Taxonomy" id="100452"/>
    <lineage>
        <taxon>Eukaryota</taxon>
        <taxon>Metazoa</taxon>
        <taxon>Spiralia</taxon>
        <taxon>Lophotrochozoa</taxon>
        <taxon>Mollusca</taxon>
        <taxon>Gastropoda</taxon>
        <taxon>Heterobranchia</taxon>
        <taxon>Euthyneura</taxon>
        <taxon>Panpulmonata</taxon>
        <taxon>Eupulmonata</taxon>
        <taxon>Stylommatophora</taxon>
        <taxon>Helicina</taxon>
        <taxon>Helicoidea</taxon>
        <taxon>Geomitridae</taxon>
        <taxon>Candidula</taxon>
    </lineage>
</organism>
<dbReference type="InterPro" id="IPR018184">
    <property type="entry name" value="Integrin_alpha_C_CS"/>
</dbReference>
<evidence type="ECO:0000256" key="5">
    <source>
        <dbReference type="SAM" id="MobiDB-lite"/>
    </source>
</evidence>
<dbReference type="OrthoDB" id="5317514at2759"/>
<dbReference type="AlphaFoldDB" id="A0A8S4A2W6"/>
<evidence type="ECO:0000313" key="9">
    <source>
        <dbReference type="EMBL" id="CAG5134758.1"/>
    </source>
</evidence>
<dbReference type="Gene3D" id="2.60.40.1530">
    <property type="entry name" value="ntegrin, alpha v. Chain A, domain 4"/>
    <property type="match status" value="1"/>
</dbReference>
<feature type="domain" description="Integrin alpha second immunoglobulin-like" evidence="7">
    <location>
        <begin position="7"/>
        <end position="144"/>
    </location>
</feature>
<keyword evidence="4" id="KW-0325">Glycoprotein</keyword>
<dbReference type="InterPro" id="IPR032695">
    <property type="entry name" value="Integrin_dom_sf"/>
</dbReference>
<evidence type="ECO:0000256" key="6">
    <source>
        <dbReference type="SAM" id="Phobius"/>
    </source>
</evidence>
<protein>
    <recommendedName>
        <fullName evidence="11">Integrin alpha-2 domain-containing protein</fullName>
    </recommendedName>
</protein>
<keyword evidence="6" id="KW-1133">Transmembrane helix</keyword>
<evidence type="ECO:0000256" key="2">
    <source>
        <dbReference type="ARBA" id="ARBA00023037"/>
    </source>
</evidence>
<dbReference type="GO" id="GO:0033627">
    <property type="term" value="P:cell adhesion mediated by integrin"/>
    <property type="evidence" value="ECO:0007669"/>
    <property type="project" value="TreeGrafter"/>
</dbReference>
<dbReference type="GO" id="GO:0007160">
    <property type="term" value="P:cell-matrix adhesion"/>
    <property type="evidence" value="ECO:0007669"/>
    <property type="project" value="TreeGrafter"/>
</dbReference>
<keyword evidence="6" id="KW-0812">Transmembrane</keyword>
<dbReference type="GO" id="GO:0005178">
    <property type="term" value="F:integrin binding"/>
    <property type="evidence" value="ECO:0007669"/>
    <property type="project" value="TreeGrafter"/>
</dbReference>
<name>A0A8S4A2W6_9EUPU</name>
<dbReference type="PROSITE" id="PS00242">
    <property type="entry name" value="INTEGRIN_ALPHA"/>
    <property type="match status" value="1"/>
</dbReference>
<dbReference type="GO" id="GO:0007229">
    <property type="term" value="P:integrin-mediated signaling pathway"/>
    <property type="evidence" value="ECO:0007669"/>
    <property type="project" value="UniProtKB-KW"/>
</dbReference>
<dbReference type="GO" id="GO:0009897">
    <property type="term" value="C:external side of plasma membrane"/>
    <property type="evidence" value="ECO:0007669"/>
    <property type="project" value="TreeGrafter"/>
</dbReference>
<proteinExistence type="predicted"/>
<dbReference type="EMBL" id="CAJHNH020007556">
    <property type="protein sequence ID" value="CAG5134758.1"/>
    <property type="molecule type" value="Genomic_DNA"/>
</dbReference>
<dbReference type="Gene3D" id="2.60.40.1510">
    <property type="entry name" value="ntegrin, alpha v. Chain A, domain 3"/>
    <property type="match status" value="1"/>
</dbReference>
<evidence type="ECO:0000256" key="3">
    <source>
        <dbReference type="ARBA" id="ARBA00023136"/>
    </source>
</evidence>
<feature type="region of interest" description="Disordered" evidence="5">
    <location>
        <begin position="273"/>
        <end position="304"/>
    </location>
</feature>
<feature type="domain" description="Integrin alpha third immunoglobulin-like" evidence="8">
    <location>
        <begin position="160"/>
        <end position="379"/>
    </location>
</feature>
<comment type="subcellular location">
    <subcellularLocation>
        <location evidence="1">Membrane</location>
        <topology evidence="1">Single-pass type I membrane protein</topology>
    </subcellularLocation>
</comment>
<dbReference type="Pfam" id="PF20806">
    <property type="entry name" value="Integrin_A_Ig_3"/>
    <property type="match status" value="1"/>
</dbReference>
<dbReference type="InterPro" id="IPR048286">
    <property type="entry name" value="Integrin_alpha_Ig-like_3"/>
</dbReference>
<comment type="caution">
    <text evidence="9">The sequence shown here is derived from an EMBL/GenBank/DDBJ whole genome shotgun (WGS) entry which is preliminary data.</text>
</comment>
<evidence type="ECO:0000256" key="4">
    <source>
        <dbReference type="ARBA" id="ARBA00023180"/>
    </source>
</evidence>
<dbReference type="PANTHER" id="PTHR23220">
    <property type="entry name" value="INTEGRIN ALPHA"/>
    <property type="match status" value="1"/>
</dbReference>
<gene>
    <name evidence="9" type="ORF">CUNI_LOCUS20316</name>
</gene>
<reference evidence="9" key="1">
    <citation type="submission" date="2021-04" db="EMBL/GenBank/DDBJ databases">
        <authorList>
            <consortium name="Molecular Ecology Group"/>
        </authorList>
    </citation>
    <scope>NUCLEOTIDE SEQUENCE</scope>
</reference>
<keyword evidence="2" id="KW-0401">Integrin</keyword>
<dbReference type="InterPro" id="IPR048285">
    <property type="entry name" value="Integrin_alpha_Ig-like_2"/>
</dbReference>
<evidence type="ECO:0000256" key="1">
    <source>
        <dbReference type="ARBA" id="ARBA00004479"/>
    </source>
</evidence>
<sequence>AEFVMECGDDNKCFSNLQFTAELKDLKKNASGVYEMSISQQNHLHIVMRVHNEGEPAYLTRIYINKPQVFTYLGTEPQDSVACQWLKEDPTLIVCDHIGNPLRSGKAVDFTLKLNVPHSMVEANDIYNITAWVNTSSTEETPLNDYHTLLLHFINRAEISLSTTVVPDSTILCKGEPRDVSSILNEVDIGASVKHNFTVRNAGPGVVSESYINISWPYEVGGDTGTGKYLLYLMRQPKTVGPVIRCNDDEIEKYINPHSIKEVTEDRLAAEALRDAESASSTSTADVSSSRRKREVDPKTKRATTTLSCHDGSAKCFEYRCKIGKLEPGLDFVTITMEARLWESTLLSDYRKMPEVQIQSWGEITVPSKLMITQDKSDDKKRGITRAVPDFKETAGQVVQWWIILVAVLVGLVVLLVVIFVLYKLGFFRRKRMEDMQMYKAEKKQQPMLQDEYEDDSYLQ</sequence>
<feature type="compositionally biased region" description="Low complexity" evidence="5">
    <location>
        <begin position="278"/>
        <end position="288"/>
    </location>
</feature>
<keyword evidence="10" id="KW-1185">Reference proteome</keyword>
<dbReference type="SUPFAM" id="SSF69179">
    <property type="entry name" value="Integrin domains"/>
    <property type="match status" value="2"/>
</dbReference>
<feature type="transmembrane region" description="Helical" evidence="6">
    <location>
        <begin position="401"/>
        <end position="423"/>
    </location>
</feature>
<dbReference type="Pfam" id="PF20805">
    <property type="entry name" value="Integrin_A_Ig_2"/>
    <property type="match status" value="1"/>
</dbReference>
<dbReference type="PANTHER" id="PTHR23220:SF122">
    <property type="entry name" value="INTEGRIN ALPHA-PS1"/>
    <property type="match status" value="1"/>
</dbReference>
<dbReference type="Proteomes" id="UP000678393">
    <property type="component" value="Unassembled WGS sequence"/>
</dbReference>
<feature type="non-terminal residue" evidence="9">
    <location>
        <position position="1"/>
    </location>
</feature>
<evidence type="ECO:0008006" key="11">
    <source>
        <dbReference type="Google" id="ProtNLM"/>
    </source>
</evidence>
<dbReference type="GO" id="GO:0098609">
    <property type="term" value="P:cell-cell adhesion"/>
    <property type="evidence" value="ECO:0007669"/>
    <property type="project" value="TreeGrafter"/>
</dbReference>
<evidence type="ECO:0000313" key="10">
    <source>
        <dbReference type="Proteomes" id="UP000678393"/>
    </source>
</evidence>
<evidence type="ECO:0000259" key="8">
    <source>
        <dbReference type="Pfam" id="PF20806"/>
    </source>
</evidence>
<accession>A0A8S4A2W6</accession>
<dbReference type="Gene3D" id="1.20.5.930">
    <property type="entry name" value="Bicelle-embedded integrin alpha(iib) transmembrane segment"/>
    <property type="match status" value="1"/>
</dbReference>
<keyword evidence="3 6" id="KW-0472">Membrane</keyword>
<evidence type="ECO:0000259" key="7">
    <source>
        <dbReference type="Pfam" id="PF20805"/>
    </source>
</evidence>
<dbReference type="GO" id="GO:0008305">
    <property type="term" value="C:integrin complex"/>
    <property type="evidence" value="ECO:0007669"/>
    <property type="project" value="TreeGrafter"/>
</dbReference>